<dbReference type="GO" id="GO:0005886">
    <property type="term" value="C:plasma membrane"/>
    <property type="evidence" value="ECO:0007669"/>
    <property type="project" value="TreeGrafter"/>
</dbReference>
<reference evidence="6" key="2">
    <citation type="submission" date="2025-08" db="UniProtKB">
        <authorList>
            <consortium name="Ensembl"/>
        </authorList>
    </citation>
    <scope>IDENTIFICATION</scope>
</reference>
<dbReference type="Pfam" id="PF07686">
    <property type="entry name" value="V-set"/>
    <property type="match status" value="1"/>
</dbReference>
<keyword evidence="1 3" id="KW-0732">Signal</keyword>
<reference evidence="7" key="1">
    <citation type="submission" date="2013-10" db="EMBL/GenBank/DDBJ databases">
        <authorList>
            <person name="Schartl M."/>
            <person name="Warren W."/>
        </authorList>
    </citation>
    <scope>NUCLEOTIDE SEQUENCE [LARGE SCALE GENOMIC DNA]</scope>
    <source>
        <strain evidence="7">female</strain>
    </source>
</reference>
<accession>A0A096M9Y9</accession>
<dbReference type="InterPro" id="IPR013783">
    <property type="entry name" value="Ig-like_fold"/>
</dbReference>
<reference evidence="6" key="3">
    <citation type="submission" date="2025-09" db="UniProtKB">
        <authorList>
            <consortium name="Ensembl"/>
        </authorList>
    </citation>
    <scope>IDENTIFICATION</scope>
</reference>
<dbReference type="GO" id="GO:0002376">
    <property type="term" value="P:immune system process"/>
    <property type="evidence" value="ECO:0007669"/>
    <property type="project" value="UniProtKB-KW"/>
</dbReference>
<evidence type="ECO:0000259" key="5">
    <source>
        <dbReference type="SMART" id="SM00409"/>
    </source>
</evidence>
<evidence type="ECO:0000256" key="1">
    <source>
        <dbReference type="ARBA" id="ARBA00022729"/>
    </source>
</evidence>
<evidence type="ECO:0000259" key="4">
    <source>
        <dbReference type="SMART" id="SM00406"/>
    </source>
</evidence>
<feature type="domain" description="Immunoglobulin V-set" evidence="4">
    <location>
        <begin position="39"/>
        <end position="116"/>
    </location>
</feature>
<keyword evidence="2" id="KW-0391">Immunity</keyword>
<feature type="chain" id="PRO_5001927796" description="Ig-like domain-containing protein" evidence="3">
    <location>
        <begin position="23"/>
        <end position="141"/>
    </location>
</feature>
<dbReference type="InterPro" id="IPR003599">
    <property type="entry name" value="Ig_sub"/>
</dbReference>
<protein>
    <recommendedName>
        <fullName evidence="8">Ig-like domain-containing protein</fullName>
    </recommendedName>
</protein>
<name>A0A096M9Y9_POEFO</name>
<dbReference type="AlphaFoldDB" id="A0A096M9Y9"/>
<dbReference type="GeneTree" id="ENSGT00940000166007"/>
<dbReference type="InterPro" id="IPR050413">
    <property type="entry name" value="TCR_beta_variable"/>
</dbReference>
<dbReference type="InterPro" id="IPR036179">
    <property type="entry name" value="Ig-like_dom_sf"/>
</dbReference>
<dbReference type="SMART" id="SM00406">
    <property type="entry name" value="IGv"/>
    <property type="match status" value="1"/>
</dbReference>
<dbReference type="EMBL" id="AYCK01009054">
    <property type="status" value="NOT_ANNOTATED_CDS"/>
    <property type="molecule type" value="Genomic_DNA"/>
</dbReference>
<evidence type="ECO:0008006" key="8">
    <source>
        <dbReference type="Google" id="ProtNLM"/>
    </source>
</evidence>
<dbReference type="Proteomes" id="UP000028760">
    <property type="component" value="Unassembled WGS sequence"/>
</dbReference>
<evidence type="ECO:0000256" key="3">
    <source>
        <dbReference type="SAM" id="SignalP"/>
    </source>
</evidence>
<dbReference type="InterPro" id="IPR013106">
    <property type="entry name" value="Ig_V-set"/>
</dbReference>
<dbReference type="GO" id="GO:0007166">
    <property type="term" value="P:cell surface receptor signaling pathway"/>
    <property type="evidence" value="ECO:0007669"/>
    <property type="project" value="TreeGrafter"/>
</dbReference>
<sequence>MIPAAVIKLSAALLWLGDLSLSKEVHQHPPSILGSPQSPATINCSHSISGYDTTLWYQKPTAGSTLKLIGYIQYSNTVLEKEFEDHFKISGDGSKKSELEVQKLQPEDSSMYYCAASRHSDSVCVFLLQKPSVIIQHTSTP</sequence>
<evidence type="ECO:0000313" key="7">
    <source>
        <dbReference type="Proteomes" id="UP000028760"/>
    </source>
</evidence>
<feature type="domain" description="Immunoglobulin" evidence="5">
    <location>
        <begin position="29"/>
        <end position="130"/>
    </location>
</feature>
<dbReference type="SUPFAM" id="SSF48726">
    <property type="entry name" value="Immunoglobulin"/>
    <property type="match status" value="1"/>
</dbReference>
<evidence type="ECO:0000256" key="2">
    <source>
        <dbReference type="ARBA" id="ARBA00022859"/>
    </source>
</evidence>
<keyword evidence="7" id="KW-1185">Reference proteome</keyword>
<organism evidence="6 7">
    <name type="scientific">Poecilia formosa</name>
    <name type="common">Amazon molly</name>
    <name type="synonym">Limia formosa</name>
    <dbReference type="NCBI Taxonomy" id="48698"/>
    <lineage>
        <taxon>Eukaryota</taxon>
        <taxon>Metazoa</taxon>
        <taxon>Chordata</taxon>
        <taxon>Craniata</taxon>
        <taxon>Vertebrata</taxon>
        <taxon>Euteleostomi</taxon>
        <taxon>Actinopterygii</taxon>
        <taxon>Neopterygii</taxon>
        <taxon>Teleostei</taxon>
        <taxon>Neoteleostei</taxon>
        <taxon>Acanthomorphata</taxon>
        <taxon>Ovalentaria</taxon>
        <taxon>Atherinomorphae</taxon>
        <taxon>Cyprinodontiformes</taxon>
        <taxon>Poeciliidae</taxon>
        <taxon>Poeciliinae</taxon>
        <taxon>Poecilia</taxon>
    </lineage>
</organism>
<dbReference type="STRING" id="48698.ENSPFOP00000028230"/>
<dbReference type="EMBL" id="AYCK01009053">
    <property type="status" value="NOT_ANNOTATED_CDS"/>
    <property type="molecule type" value="Genomic_DNA"/>
</dbReference>
<evidence type="ECO:0000313" key="6">
    <source>
        <dbReference type="Ensembl" id="ENSPFOP00000028230.1"/>
    </source>
</evidence>
<dbReference type="SMART" id="SM00409">
    <property type="entry name" value="IG"/>
    <property type="match status" value="1"/>
</dbReference>
<proteinExistence type="predicted"/>
<feature type="signal peptide" evidence="3">
    <location>
        <begin position="1"/>
        <end position="22"/>
    </location>
</feature>
<dbReference type="Gene3D" id="2.60.40.10">
    <property type="entry name" value="Immunoglobulins"/>
    <property type="match status" value="1"/>
</dbReference>
<dbReference type="Ensembl" id="ENSPFOT00000027635.1">
    <property type="protein sequence ID" value="ENSPFOP00000028230.1"/>
    <property type="gene ID" value="ENSPFOG00000023747.1"/>
</dbReference>
<dbReference type="PANTHER" id="PTHR23268">
    <property type="entry name" value="T-CELL RECEPTOR BETA CHAIN"/>
    <property type="match status" value="1"/>
</dbReference>